<dbReference type="PROSITE" id="PS50238">
    <property type="entry name" value="RHOGAP"/>
    <property type="match status" value="1"/>
</dbReference>
<feature type="compositionally biased region" description="Pro residues" evidence="16">
    <location>
        <begin position="691"/>
        <end position="700"/>
    </location>
</feature>
<dbReference type="InterPro" id="IPR047165">
    <property type="entry name" value="RHG17/44/SH3BP1-like"/>
</dbReference>
<sequence length="765" mass="83042">MKKQFNRMKQLANQTVGRKVFAKDLFLVFSHAQIERRMELVRVVSHNTHKRMVSCLQGHIGKKLPLTTLSQAMVEGGNQLGEDSLMGKMMEVCGEAENRLASELMLHELQIEKEVLDPLSQLAEVDIPNILKQRKQLAKLVLDYDSARARWLQATKSIISGTNTQALTAKADLLKEEVDEAMNKVELCKDQLAADMYSFFSKEGDYARYFVMLLEAQADYHRKSLTVLESVLPAIQAQQDSWTEKPAFGTGLDEHLKRSGREIALPLEACVMMLLETGMKEEGLFRIAAGASKLKKLKAALDCSTSQLEEFYSDPHAVAGALKSYLRELPEPLMTYHLYDEWIQASSVSDPDKRLQALWVVCDQLPKNNKTNLRYLVKFLARLAQDSEVNKMTPSNISIVLGPNLLWAKTEGSLAEMAAATSVHVVAIVEPIIQHADWFFPDDVEFNVSGMFAMPTPASNHNNHLDYDCGTIEKKRPGSMVGPESDSVNPKLRDSPSAPTPLLQRNGSGGGGQAAGQLGAGTPGAGSMGPSPHTMRRGTKKQAPAPPKPSNPPPSQPCNSVNNTYCSSSQPSSHSPRPLSGHSPTSPTSPTSQPCATPRRHSSNQPPIQAPSHPPPEPPTQTGPPTQITGSPGQPCGDQHSTDPSPPGTPTPPDTPPPFTATQDIAAPPSPSPYQSGSLPRQRPVPKPRNRPSIPPPPQPTTLTNDTNGICATAYKMMDPAMSFKGLSRASVPELAVDQQPATTHGSSSLPPPKDCDLDTESTVL</sequence>
<evidence type="ECO:0000256" key="14">
    <source>
        <dbReference type="ARBA" id="ARBA00083392"/>
    </source>
</evidence>
<dbReference type="CDD" id="cd04386">
    <property type="entry name" value="RhoGAP_nadrin"/>
    <property type="match status" value="1"/>
</dbReference>
<evidence type="ECO:0000313" key="19">
    <source>
        <dbReference type="Ensembl" id="ENSATEP00000016427.2"/>
    </source>
</evidence>
<evidence type="ECO:0000256" key="10">
    <source>
        <dbReference type="ARBA" id="ARBA00023136"/>
    </source>
</evidence>
<feature type="compositionally biased region" description="Low complexity" evidence="16">
    <location>
        <begin position="567"/>
        <end position="597"/>
    </location>
</feature>
<comment type="subunit">
    <text evidence="12">Component of a complex whose core is composed of ARHGAP17, AMOT, PALS1, PATJ and PARD3/PAR3. Interacts with NHERF1, FNBP1, TRIP10, CAPZA (CAPZA1, CAPZA2 or CAPZA3), CAPZB, CD2AP and SH3KBP1/CIN85.</text>
</comment>
<evidence type="ECO:0000259" key="18">
    <source>
        <dbReference type="PROSITE" id="PS51021"/>
    </source>
</evidence>
<evidence type="ECO:0000256" key="4">
    <source>
        <dbReference type="ARBA" id="ARBA00022427"/>
    </source>
</evidence>
<dbReference type="GO" id="GO:0017124">
    <property type="term" value="F:SH3 domain binding"/>
    <property type="evidence" value="ECO:0007669"/>
    <property type="project" value="UniProtKB-KW"/>
</dbReference>
<feature type="compositionally biased region" description="Polar residues" evidence="16">
    <location>
        <begin position="740"/>
        <end position="749"/>
    </location>
</feature>
<dbReference type="AlphaFoldDB" id="A0A3Q1I4R0"/>
<dbReference type="Pfam" id="PF03114">
    <property type="entry name" value="BAR"/>
    <property type="match status" value="1"/>
</dbReference>
<feature type="compositionally biased region" description="Pro residues" evidence="16">
    <location>
        <begin position="544"/>
        <end position="556"/>
    </location>
</feature>
<evidence type="ECO:0000259" key="17">
    <source>
        <dbReference type="PROSITE" id="PS50238"/>
    </source>
</evidence>
<comment type="function">
    <text evidence="11">Rho GTPase-activating protein involved in the maintenance of tight junction by regulating the activity of CDC42, thereby playing a central role in apical polarity of epithelial cells. Specifically acts as a GTPase activator for the CDC42 GTPase by converting it to an inactive GDP-bound state. The complex formed with AMOT acts by regulating the uptake of polarity proteins at tight junctions, possibly by deciding whether tight junction transmembrane proteins are recycled back to the plasma membrane or sent elsewhere. Participates in the Ca(2+)-dependent regulation of exocytosis, possibly by catalyzing GTPase activity of Rho family proteins and by inducing the reorganization of the cortical actin filaments. Acts as a GTPase activator in vitro for RAC1.</text>
</comment>
<dbReference type="SUPFAM" id="SSF103657">
    <property type="entry name" value="BAR/IMD domain-like"/>
    <property type="match status" value="1"/>
</dbReference>
<dbReference type="FunFam" id="1.20.1270.60:FF:000019">
    <property type="entry name" value="rho GTPase-activating protein 17 isoform X1"/>
    <property type="match status" value="1"/>
</dbReference>
<proteinExistence type="predicted"/>
<keyword evidence="4" id="KW-0796">Tight junction</keyword>
<feature type="domain" description="Rho-GAP" evidence="17">
    <location>
        <begin position="250"/>
        <end position="440"/>
    </location>
</feature>
<evidence type="ECO:0000313" key="20">
    <source>
        <dbReference type="Proteomes" id="UP000265040"/>
    </source>
</evidence>
<dbReference type="InterPro" id="IPR027267">
    <property type="entry name" value="AH/BAR_dom_sf"/>
</dbReference>
<evidence type="ECO:0000256" key="15">
    <source>
        <dbReference type="SAM" id="Coils"/>
    </source>
</evidence>
<keyword evidence="6" id="KW-0963">Cytoplasm</keyword>
<dbReference type="SMART" id="SM00324">
    <property type="entry name" value="RhoGAP"/>
    <property type="match status" value="1"/>
</dbReference>
<reference evidence="19" key="1">
    <citation type="submission" date="2021-04" db="EMBL/GenBank/DDBJ databases">
        <authorList>
            <consortium name="Wellcome Sanger Institute Data Sharing"/>
        </authorList>
    </citation>
    <scope>NUCLEOTIDE SEQUENCE [LARGE SCALE GENOMIC DNA]</scope>
</reference>
<dbReference type="Gene3D" id="1.20.1270.60">
    <property type="entry name" value="Arfaptin homology (AH) domain/BAR domain"/>
    <property type="match status" value="1"/>
</dbReference>
<dbReference type="GO" id="GO:0005829">
    <property type="term" value="C:cytosol"/>
    <property type="evidence" value="ECO:0007669"/>
    <property type="project" value="TreeGrafter"/>
</dbReference>
<dbReference type="SUPFAM" id="SSF48350">
    <property type="entry name" value="GTPase activation domain, GAP"/>
    <property type="match status" value="1"/>
</dbReference>
<evidence type="ECO:0000256" key="8">
    <source>
        <dbReference type="ARBA" id="ARBA00022949"/>
    </source>
</evidence>
<dbReference type="Gene3D" id="1.10.555.10">
    <property type="entry name" value="Rho GTPase activation protein"/>
    <property type="match status" value="1"/>
</dbReference>
<organism evidence="19 20">
    <name type="scientific">Anabas testudineus</name>
    <name type="common">Climbing perch</name>
    <name type="synonym">Anthias testudineus</name>
    <dbReference type="NCBI Taxonomy" id="64144"/>
    <lineage>
        <taxon>Eukaryota</taxon>
        <taxon>Metazoa</taxon>
        <taxon>Chordata</taxon>
        <taxon>Craniata</taxon>
        <taxon>Vertebrata</taxon>
        <taxon>Euteleostomi</taxon>
        <taxon>Actinopterygii</taxon>
        <taxon>Neopterygii</taxon>
        <taxon>Teleostei</taxon>
        <taxon>Neoteleostei</taxon>
        <taxon>Acanthomorphata</taxon>
        <taxon>Anabantaria</taxon>
        <taxon>Anabantiformes</taxon>
        <taxon>Anabantoidei</taxon>
        <taxon>Anabantidae</taxon>
        <taxon>Anabas</taxon>
    </lineage>
</organism>
<dbReference type="Proteomes" id="UP000265040">
    <property type="component" value="Chromosome 19"/>
</dbReference>
<evidence type="ECO:0000256" key="7">
    <source>
        <dbReference type="ARBA" id="ARBA00022553"/>
    </source>
</evidence>
<dbReference type="GeneTree" id="ENSGT00940000156201"/>
<feature type="compositionally biased region" description="Gly residues" evidence="16">
    <location>
        <begin position="507"/>
        <end position="527"/>
    </location>
</feature>
<dbReference type="STRING" id="64144.ENSATEP00000016427"/>
<keyword evidence="9" id="KW-0729">SH3-binding</keyword>
<dbReference type="OrthoDB" id="19923at2759"/>
<feature type="coiled-coil region" evidence="15">
    <location>
        <begin position="164"/>
        <end position="191"/>
    </location>
</feature>
<keyword evidence="7" id="KW-0597">Phosphoprotein</keyword>
<keyword evidence="5" id="KW-0343">GTPase activation</keyword>
<dbReference type="GO" id="GO:0007165">
    <property type="term" value="P:signal transduction"/>
    <property type="evidence" value="ECO:0007669"/>
    <property type="project" value="InterPro"/>
</dbReference>
<dbReference type="GO" id="GO:0016020">
    <property type="term" value="C:membrane"/>
    <property type="evidence" value="ECO:0007669"/>
    <property type="project" value="UniProtKB-SubCell"/>
</dbReference>
<evidence type="ECO:0000256" key="9">
    <source>
        <dbReference type="ARBA" id="ARBA00023036"/>
    </source>
</evidence>
<dbReference type="GO" id="GO:0035020">
    <property type="term" value="P:regulation of Rac protein signal transduction"/>
    <property type="evidence" value="ECO:0007669"/>
    <property type="project" value="TreeGrafter"/>
</dbReference>
<feature type="compositionally biased region" description="Low complexity" evidence="16">
    <location>
        <begin position="623"/>
        <end position="635"/>
    </location>
</feature>
<dbReference type="SMART" id="SM00721">
    <property type="entry name" value="BAR"/>
    <property type="match status" value="1"/>
</dbReference>
<feature type="region of interest" description="Disordered" evidence="16">
    <location>
        <begin position="460"/>
        <end position="708"/>
    </location>
</feature>
<evidence type="ECO:0000256" key="12">
    <source>
        <dbReference type="ARBA" id="ARBA00065623"/>
    </source>
</evidence>
<dbReference type="InterPro" id="IPR008936">
    <property type="entry name" value="Rho_GTPase_activation_prot"/>
</dbReference>
<dbReference type="GO" id="GO:0032956">
    <property type="term" value="P:regulation of actin cytoskeleton organization"/>
    <property type="evidence" value="ECO:0007669"/>
    <property type="project" value="TreeGrafter"/>
</dbReference>
<evidence type="ECO:0000256" key="3">
    <source>
        <dbReference type="ARBA" id="ARBA00004496"/>
    </source>
</evidence>
<evidence type="ECO:0000256" key="1">
    <source>
        <dbReference type="ARBA" id="ARBA00004170"/>
    </source>
</evidence>
<dbReference type="PANTHER" id="PTHR14130:SF3">
    <property type="entry name" value="RHO GTPASE-ACTIVATING PROTEIN 17"/>
    <property type="match status" value="1"/>
</dbReference>
<reference evidence="19" key="2">
    <citation type="submission" date="2025-08" db="UniProtKB">
        <authorList>
            <consortium name="Ensembl"/>
        </authorList>
    </citation>
    <scope>IDENTIFICATION</scope>
</reference>
<dbReference type="Pfam" id="PF00620">
    <property type="entry name" value="RhoGAP"/>
    <property type="match status" value="1"/>
</dbReference>
<evidence type="ECO:0000256" key="13">
    <source>
        <dbReference type="ARBA" id="ARBA00070237"/>
    </source>
</evidence>
<comment type="subcellular location">
    <subcellularLocation>
        <location evidence="2">Cell junction</location>
        <location evidence="2">Tight junction</location>
    </subcellularLocation>
    <subcellularLocation>
        <location evidence="3">Cytoplasm</location>
    </subcellularLocation>
    <subcellularLocation>
        <location evidence="1">Membrane</location>
        <topology evidence="1">Peripheral membrane protein</topology>
    </subcellularLocation>
</comment>
<dbReference type="InterPro" id="IPR000198">
    <property type="entry name" value="RhoGAP_dom"/>
</dbReference>
<dbReference type="Ensembl" id="ENSATET00000016707.3">
    <property type="protein sequence ID" value="ENSATEP00000016427.2"/>
    <property type="gene ID" value="ENSATEG00000011455.3"/>
</dbReference>
<keyword evidence="15" id="KW-0175">Coiled coil</keyword>
<evidence type="ECO:0000256" key="11">
    <source>
        <dbReference type="ARBA" id="ARBA00055904"/>
    </source>
</evidence>
<feature type="domain" description="BAR" evidence="18">
    <location>
        <begin position="16"/>
        <end position="244"/>
    </location>
</feature>
<dbReference type="PROSITE" id="PS51021">
    <property type="entry name" value="BAR"/>
    <property type="match status" value="1"/>
</dbReference>
<reference evidence="19" key="3">
    <citation type="submission" date="2025-09" db="UniProtKB">
        <authorList>
            <consortium name="Ensembl"/>
        </authorList>
    </citation>
    <scope>IDENTIFICATION</scope>
</reference>
<keyword evidence="10" id="KW-0472">Membrane</keyword>
<evidence type="ECO:0000256" key="16">
    <source>
        <dbReference type="SAM" id="MobiDB-lite"/>
    </source>
</evidence>
<dbReference type="FunFam" id="1.10.555.10:FF:000001">
    <property type="entry name" value="Rho GTPase activating protein 44"/>
    <property type="match status" value="1"/>
</dbReference>
<name>A0A3Q1I4R0_ANATE</name>
<dbReference type="InterPro" id="IPR004148">
    <property type="entry name" value="BAR_dom"/>
</dbReference>
<accession>A0A3Q1I4R0</accession>
<dbReference type="GO" id="GO:0005096">
    <property type="term" value="F:GTPase activator activity"/>
    <property type="evidence" value="ECO:0007669"/>
    <property type="project" value="UniProtKB-KW"/>
</dbReference>
<dbReference type="PANTHER" id="PTHR14130">
    <property type="entry name" value="3BP-1 RELATED RHOGAP"/>
    <property type="match status" value="1"/>
</dbReference>
<feature type="region of interest" description="Disordered" evidence="16">
    <location>
        <begin position="733"/>
        <end position="765"/>
    </location>
</feature>
<dbReference type="GO" id="GO:0005923">
    <property type="term" value="C:bicellular tight junction"/>
    <property type="evidence" value="ECO:0007669"/>
    <property type="project" value="UniProtKB-SubCell"/>
</dbReference>
<feature type="compositionally biased region" description="Pro residues" evidence="16">
    <location>
        <begin position="644"/>
        <end position="659"/>
    </location>
</feature>
<feature type="compositionally biased region" description="Pro residues" evidence="16">
    <location>
        <begin position="608"/>
        <end position="622"/>
    </location>
</feature>
<protein>
    <recommendedName>
        <fullName evidence="13">Rho GTPase-activating protein 17</fullName>
    </recommendedName>
    <alternativeName>
        <fullName evidence="14">Rho-type GTPase-activating protein 17</fullName>
    </alternativeName>
</protein>
<keyword evidence="20" id="KW-1185">Reference proteome</keyword>
<evidence type="ECO:0000256" key="6">
    <source>
        <dbReference type="ARBA" id="ARBA00022490"/>
    </source>
</evidence>
<feature type="compositionally biased region" description="Basic and acidic residues" evidence="16">
    <location>
        <begin position="463"/>
        <end position="476"/>
    </location>
</feature>
<evidence type="ECO:0000256" key="2">
    <source>
        <dbReference type="ARBA" id="ARBA00004435"/>
    </source>
</evidence>
<evidence type="ECO:0000256" key="5">
    <source>
        <dbReference type="ARBA" id="ARBA00022468"/>
    </source>
</evidence>
<keyword evidence="8" id="KW-0965">Cell junction</keyword>